<accession>A0A7S7NPP7</accession>
<organism evidence="1 2">
    <name type="scientific">Paludibaculum fermentans</name>
    <dbReference type="NCBI Taxonomy" id="1473598"/>
    <lineage>
        <taxon>Bacteria</taxon>
        <taxon>Pseudomonadati</taxon>
        <taxon>Acidobacteriota</taxon>
        <taxon>Terriglobia</taxon>
        <taxon>Bryobacterales</taxon>
        <taxon>Bryobacteraceae</taxon>
        <taxon>Paludibaculum</taxon>
    </lineage>
</organism>
<keyword evidence="2" id="KW-1185">Reference proteome</keyword>
<evidence type="ECO:0000313" key="1">
    <source>
        <dbReference type="EMBL" id="QOY87439.1"/>
    </source>
</evidence>
<proteinExistence type="predicted"/>
<dbReference type="RefSeq" id="WP_194449108.1">
    <property type="nucleotide sequence ID" value="NZ_CP063849.1"/>
</dbReference>
<dbReference type="AlphaFoldDB" id="A0A7S7NPP7"/>
<evidence type="ECO:0000313" key="2">
    <source>
        <dbReference type="Proteomes" id="UP000593892"/>
    </source>
</evidence>
<dbReference type="KEGG" id="pfer:IRI77_32550"/>
<name>A0A7S7NPP7_PALFE</name>
<sequence length="258" mass="28327">MRLPVLACVCLTCSFAQNGGEPPQLLQLVRRAGGDARPMRPYAELQAPLNVWGLTTLTGVSEAWALEAHDSFASIEELDKRLNPVDGPRAGNGDSGFVADEILGPSKAMVAIYRPDASYRPDQALKALARARYVHITIYRMRPGMENGFATVAGYRRNAFDTMNLDRPDMAYQVLAGAPSGTFLLLAPMASLRILDEGLSRREASGRGVDSPAAKTVSETMLVREQRLLRVEPAMSWVSDEFAAPDLDFWRMRSSPKQ</sequence>
<gene>
    <name evidence="1" type="ORF">IRI77_32550</name>
</gene>
<reference evidence="1 2" key="1">
    <citation type="submission" date="2020-10" db="EMBL/GenBank/DDBJ databases">
        <title>Complete genome sequence of Paludibaculum fermentans P105T, a facultatively anaerobic acidobacterium capable of dissimilatory Fe(III) reduction.</title>
        <authorList>
            <person name="Dedysh S.N."/>
            <person name="Beletsky A.V."/>
            <person name="Kulichevskaya I.S."/>
            <person name="Mardanov A.V."/>
            <person name="Ravin N.V."/>
        </authorList>
    </citation>
    <scope>NUCLEOTIDE SEQUENCE [LARGE SCALE GENOMIC DNA]</scope>
    <source>
        <strain evidence="1 2">P105</strain>
    </source>
</reference>
<dbReference type="Proteomes" id="UP000593892">
    <property type="component" value="Chromosome"/>
</dbReference>
<dbReference type="EMBL" id="CP063849">
    <property type="protein sequence ID" value="QOY87439.1"/>
    <property type="molecule type" value="Genomic_DNA"/>
</dbReference>
<protein>
    <submittedName>
        <fullName evidence="1">Uncharacterized protein</fullName>
    </submittedName>
</protein>